<evidence type="ECO:0000313" key="3">
    <source>
        <dbReference type="Proteomes" id="UP001499909"/>
    </source>
</evidence>
<dbReference type="Proteomes" id="UP001499909">
    <property type="component" value="Unassembled WGS sequence"/>
</dbReference>
<proteinExistence type="predicted"/>
<protein>
    <recommendedName>
        <fullName evidence="4">DUF3313 domain-containing protein</fullName>
    </recommendedName>
</protein>
<reference evidence="3" key="1">
    <citation type="journal article" date="2019" name="Int. J. Syst. Evol. Microbiol.">
        <title>The Global Catalogue of Microorganisms (GCM) 10K type strain sequencing project: providing services to taxonomists for standard genome sequencing and annotation.</title>
        <authorList>
            <consortium name="The Broad Institute Genomics Platform"/>
            <consortium name="The Broad Institute Genome Sequencing Center for Infectious Disease"/>
            <person name="Wu L."/>
            <person name="Ma J."/>
        </authorList>
    </citation>
    <scope>NUCLEOTIDE SEQUENCE [LARGE SCALE GENOMIC DNA]</scope>
    <source>
        <strain evidence="3">JCM 17214</strain>
    </source>
</reference>
<gene>
    <name evidence="2" type="ORF">GCM10022406_42010</name>
</gene>
<dbReference type="EMBL" id="BAABDH010000114">
    <property type="protein sequence ID" value="GAA3956335.1"/>
    <property type="molecule type" value="Genomic_DNA"/>
</dbReference>
<feature type="chain" id="PRO_5047479271" description="DUF3313 domain-containing protein" evidence="1">
    <location>
        <begin position="18"/>
        <end position="207"/>
    </location>
</feature>
<dbReference type="RefSeq" id="WP_345118024.1">
    <property type="nucleotide sequence ID" value="NZ_BAABDH010000114.1"/>
</dbReference>
<evidence type="ECO:0000313" key="2">
    <source>
        <dbReference type="EMBL" id="GAA3956335.1"/>
    </source>
</evidence>
<accession>A0ABP7NZ74</accession>
<name>A0ABP7NZ74_9BACT</name>
<dbReference type="PROSITE" id="PS51257">
    <property type="entry name" value="PROKAR_LIPOPROTEIN"/>
    <property type="match status" value="1"/>
</dbReference>
<feature type="signal peptide" evidence="1">
    <location>
        <begin position="1"/>
        <end position="17"/>
    </location>
</feature>
<comment type="caution">
    <text evidence="2">The sequence shown here is derived from an EMBL/GenBank/DDBJ whole genome shotgun (WGS) entry which is preliminary data.</text>
</comment>
<sequence length="207" mass="22287">MKAPVLSLCLVLCLALASCKSAEKAIFRLSGTPISSRLPPLEAFVDIGPWASTEGALPEDARLLFQRELQQNITAAHDSSQFGYAKLVVTNSTISRAGKGFLITQMVTLMLPSLLGLPMEDYCTKLDAVVQIMNARGETIGTYNGTGSSRVRVAIYYGYDQTQAPRLADIEALKQALDQIRPQLAADAGRLRDELLVTGPLEASSGQ</sequence>
<keyword evidence="3" id="KW-1185">Reference proteome</keyword>
<evidence type="ECO:0000256" key="1">
    <source>
        <dbReference type="SAM" id="SignalP"/>
    </source>
</evidence>
<organism evidence="2 3">
    <name type="scientific">Hymenobacter algoricola</name>
    <dbReference type="NCBI Taxonomy" id="486267"/>
    <lineage>
        <taxon>Bacteria</taxon>
        <taxon>Pseudomonadati</taxon>
        <taxon>Bacteroidota</taxon>
        <taxon>Cytophagia</taxon>
        <taxon>Cytophagales</taxon>
        <taxon>Hymenobacteraceae</taxon>
        <taxon>Hymenobacter</taxon>
    </lineage>
</organism>
<keyword evidence="1" id="KW-0732">Signal</keyword>
<evidence type="ECO:0008006" key="4">
    <source>
        <dbReference type="Google" id="ProtNLM"/>
    </source>
</evidence>